<dbReference type="EMBL" id="CP017766">
    <property type="protein sequence ID" value="AUB55067.1"/>
    <property type="molecule type" value="Genomic_DNA"/>
</dbReference>
<feature type="transmembrane region" description="Helical" evidence="1">
    <location>
        <begin position="44"/>
        <end position="65"/>
    </location>
</feature>
<reference evidence="3 4" key="1">
    <citation type="submission" date="2016-10" db="EMBL/GenBank/DDBJ databases">
        <title>Comparative genomics between deep and shallow subseafloor isolates.</title>
        <authorList>
            <person name="Ishii S."/>
            <person name="Miller J.R."/>
            <person name="Sutton G."/>
            <person name="Suzuki S."/>
            <person name="Methe B."/>
            <person name="Inagaki F."/>
            <person name="Imachi H."/>
        </authorList>
    </citation>
    <scope>NUCLEOTIDE SEQUENCE [LARGE SCALE GENOMIC DNA]</scope>
    <source>
        <strain evidence="3 4">MO-MB1</strain>
    </source>
</reference>
<keyword evidence="1" id="KW-0812">Transmembrane</keyword>
<evidence type="ECO:0000313" key="3">
    <source>
        <dbReference type="EMBL" id="AUB55067.1"/>
    </source>
</evidence>
<dbReference type="Proteomes" id="UP000232806">
    <property type="component" value="Chromosome"/>
</dbReference>
<dbReference type="Pfam" id="PF01609">
    <property type="entry name" value="DDE_Tnp_1"/>
    <property type="match status" value="1"/>
</dbReference>
<dbReference type="GO" id="GO:0006313">
    <property type="term" value="P:DNA transposition"/>
    <property type="evidence" value="ECO:0007669"/>
    <property type="project" value="InterPro"/>
</dbReference>
<protein>
    <submittedName>
        <fullName evidence="3">Transposase</fullName>
    </submittedName>
</protein>
<dbReference type="RefSeq" id="WP_100905045.1">
    <property type="nucleotide sequence ID" value="NZ_CP017766.1"/>
</dbReference>
<evidence type="ECO:0000259" key="2">
    <source>
        <dbReference type="Pfam" id="PF01609"/>
    </source>
</evidence>
<evidence type="ECO:0000313" key="4">
    <source>
        <dbReference type="Proteomes" id="UP000232806"/>
    </source>
</evidence>
<dbReference type="GO" id="GO:0003677">
    <property type="term" value="F:DNA binding"/>
    <property type="evidence" value="ECO:0007669"/>
    <property type="project" value="InterPro"/>
</dbReference>
<dbReference type="AlphaFoldDB" id="A0A2H4VAF2"/>
<dbReference type="GO" id="GO:0004803">
    <property type="term" value="F:transposase activity"/>
    <property type="evidence" value="ECO:0007669"/>
    <property type="project" value="InterPro"/>
</dbReference>
<name>A0A2H4VAF2_9EURY</name>
<evidence type="ECO:0000256" key="1">
    <source>
        <dbReference type="SAM" id="Phobius"/>
    </source>
</evidence>
<accession>A0A2H4VAF2</accession>
<proteinExistence type="predicted"/>
<dbReference type="InterPro" id="IPR002559">
    <property type="entry name" value="Transposase_11"/>
</dbReference>
<keyword evidence="1" id="KW-1133">Transmembrane helix</keyword>
<dbReference type="SUPFAM" id="SSF53098">
    <property type="entry name" value="Ribonuclease H-like"/>
    <property type="match status" value="1"/>
</dbReference>
<feature type="domain" description="Transposase IS4-like" evidence="2">
    <location>
        <begin position="119"/>
        <end position="329"/>
    </location>
</feature>
<sequence>MKHCLNYSKEDPNYILLEKIFKIIGSQKSRTIIASKGVKNVNMMILSIKIIFTAIFFNTTIEFVVSELKRDKKLQKFFKINEVPSALQISEFMSRFQPDTFVKITNSILMQTKPIKRRGKLTFIVDATPVDLDYNTKRKHRSKKYLKKQNLKWSYASSYGFYIGFKATIVIEHKSAIPVAILIHSGAPHDTKIFNEIMENLRKRRIIRKKDIIIFDRGYYKYENYQIGISKYKIVPLIFPKEKFKLQKLKDKLTYPLRVFKNKKTENQAKKLYETLTKTLIQKIENWKRYKPIRGKIEDFFKLCKSGLGLKKIHKYTPKSAEKTTILIVFLAGLITTLGYNSKTALQKLSES</sequence>
<organism evidence="3 4">
    <name type="scientific">Methanobacterium subterraneum</name>
    <dbReference type="NCBI Taxonomy" id="59277"/>
    <lineage>
        <taxon>Archaea</taxon>
        <taxon>Methanobacteriati</taxon>
        <taxon>Methanobacteriota</taxon>
        <taxon>Methanomada group</taxon>
        <taxon>Methanobacteria</taxon>
        <taxon>Methanobacteriales</taxon>
        <taxon>Methanobacteriaceae</taxon>
        <taxon>Methanobacterium</taxon>
    </lineage>
</organism>
<gene>
    <name evidence="3" type="ORF">BK007_02925</name>
</gene>
<dbReference type="InterPro" id="IPR012337">
    <property type="entry name" value="RNaseH-like_sf"/>
</dbReference>
<keyword evidence="1" id="KW-0472">Membrane</keyword>
<dbReference type="GeneID" id="35120513"/>
<dbReference type="OrthoDB" id="68880at2157"/>